<name>A0A1M5CED3_9BACT</name>
<sequence>MFRKTTIIFLFSLFSISILLARKENAFARIDSLINAVSEKPFNGIVLISWSGEVVYQKKQGYSDLIKLIPVEDNSRFVIGSISKQMTAAMVLQEYEKGKLQLNDPIKMYLPELSQEWADSVTIHDMLCHTHGIVDYNRPSLFPAGEKFAYSQIGYQILSEIVERLNNDNFKNLSLQFFRSLGMYQTSFPDTDSVYLVKGYYEEENSNIKEENNKTEYVPAGGFISTAGDLLIWNNNLYGGNILKEETLSRMFTKQPNAIRSHPIFGETDYGYGITVDTTNDIVQLGQTGYAPGFVSMDFYFPESKIGVIILENIAYDVDDIKKTFFYHTQILNIVRKDLIMNK</sequence>
<evidence type="ECO:0000313" key="3">
    <source>
        <dbReference type="Proteomes" id="UP000184480"/>
    </source>
</evidence>
<protein>
    <submittedName>
        <fullName evidence="2">CubicO group peptidase, beta-lactamase class C family</fullName>
    </submittedName>
</protein>
<proteinExistence type="predicted"/>
<dbReference type="InterPro" id="IPR001466">
    <property type="entry name" value="Beta-lactam-related"/>
</dbReference>
<evidence type="ECO:0000259" key="1">
    <source>
        <dbReference type="Pfam" id="PF00144"/>
    </source>
</evidence>
<accession>A0A1M5CED3</accession>
<gene>
    <name evidence="2" type="ORF">SAMN05444362_107135</name>
</gene>
<dbReference type="Proteomes" id="UP000184480">
    <property type="component" value="Unassembled WGS sequence"/>
</dbReference>
<keyword evidence="3" id="KW-1185">Reference proteome</keyword>
<dbReference type="PANTHER" id="PTHR46825:SF9">
    <property type="entry name" value="BETA-LACTAMASE-RELATED DOMAIN-CONTAINING PROTEIN"/>
    <property type="match status" value="1"/>
</dbReference>
<dbReference type="SUPFAM" id="SSF56601">
    <property type="entry name" value="beta-lactamase/transpeptidase-like"/>
    <property type="match status" value="1"/>
</dbReference>
<dbReference type="InterPro" id="IPR050491">
    <property type="entry name" value="AmpC-like"/>
</dbReference>
<dbReference type="Gene3D" id="3.40.710.10">
    <property type="entry name" value="DD-peptidase/beta-lactamase superfamily"/>
    <property type="match status" value="1"/>
</dbReference>
<organism evidence="2 3">
    <name type="scientific">Dysgonomonas macrotermitis</name>
    <dbReference type="NCBI Taxonomy" id="1346286"/>
    <lineage>
        <taxon>Bacteria</taxon>
        <taxon>Pseudomonadati</taxon>
        <taxon>Bacteroidota</taxon>
        <taxon>Bacteroidia</taxon>
        <taxon>Bacteroidales</taxon>
        <taxon>Dysgonomonadaceae</taxon>
        <taxon>Dysgonomonas</taxon>
    </lineage>
</organism>
<dbReference type="RefSeq" id="WP_062179577.1">
    <property type="nucleotide sequence ID" value="NZ_BBXL01000007.1"/>
</dbReference>
<feature type="domain" description="Beta-lactamase-related" evidence="1">
    <location>
        <begin position="46"/>
        <end position="320"/>
    </location>
</feature>
<dbReference type="AlphaFoldDB" id="A0A1M5CED3"/>
<evidence type="ECO:0000313" key="2">
    <source>
        <dbReference type="EMBL" id="SHF52957.1"/>
    </source>
</evidence>
<dbReference type="EMBL" id="FQUC01000007">
    <property type="protein sequence ID" value="SHF52957.1"/>
    <property type="molecule type" value="Genomic_DNA"/>
</dbReference>
<reference evidence="3" key="1">
    <citation type="submission" date="2016-11" db="EMBL/GenBank/DDBJ databases">
        <authorList>
            <person name="Varghese N."/>
            <person name="Submissions S."/>
        </authorList>
    </citation>
    <scope>NUCLEOTIDE SEQUENCE [LARGE SCALE GENOMIC DNA]</scope>
    <source>
        <strain evidence="3">DSM 27370</strain>
    </source>
</reference>
<dbReference type="Pfam" id="PF00144">
    <property type="entry name" value="Beta-lactamase"/>
    <property type="match status" value="1"/>
</dbReference>
<dbReference type="STRING" id="1346286.SAMN05444362_107135"/>
<dbReference type="InterPro" id="IPR012338">
    <property type="entry name" value="Beta-lactam/transpept-like"/>
</dbReference>
<dbReference type="PANTHER" id="PTHR46825">
    <property type="entry name" value="D-ALANYL-D-ALANINE-CARBOXYPEPTIDASE/ENDOPEPTIDASE AMPH"/>
    <property type="match status" value="1"/>
</dbReference>
<dbReference type="OrthoDB" id="9793489at2"/>